<dbReference type="Pfam" id="PF22483">
    <property type="entry name" value="Mu-transpos_C_2"/>
    <property type="match status" value="1"/>
</dbReference>
<dbReference type="GO" id="GO:0015074">
    <property type="term" value="P:DNA integration"/>
    <property type="evidence" value="ECO:0007669"/>
    <property type="project" value="InterPro"/>
</dbReference>
<evidence type="ECO:0000256" key="1">
    <source>
        <dbReference type="ARBA" id="ARBA00009277"/>
    </source>
</evidence>
<feature type="domain" description="Integrase catalytic" evidence="2">
    <location>
        <begin position="132"/>
        <end position="306"/>
    </location>
</feature>
<dbReference type="PANTHER" id="PTHR35004">
    <property type="entry name" value="TRANSPOSASE RV3428C-RELATED"/>
    <property type="match status" value="1"/>
</dbReference>
<dbReference type="InterPro" id="IPR009057">
    <property type="entry name" value="Homeodomain-like_sf"/>
</dbReference>
<dbReference type="SUPFAM" id="SSF46689">
    <property type="entry name" value="Homeodomain-like"/>
    <property type="match status" value="1"/>
</dbReference>
<dbReference type="Proteomes" id="UP000295497">
    <property type="component" value="Chromosome"/>
</dbReference>
<dbReference type="NCBIfam" id="NF033546">
    <property type="entry name" value="transpos_IS21"/>
    <property type="match status" value="1"/>
</dbReference>
<dbReference type="SUPFAM" id="SSF53098">
    <property type="entry name" value="Ribonuclease H-like"/>
    <property type="match status" value="1"/>
</dbReference>
<dbReference type="InterPro" id="IPR036397">
    <property type="entry name" value="RNaseH_sf"/>
</dbReference>
<gene>
    <name evidence="3" type="primary">int</name>
    <name evidence="3" type="ORF">SOCE836_027470</name>
</gene>
<dbReference type="Gene3D" id="1.10.10.60">
    <property type="entry name" value="Homeodomain-like"/>
    <property type="match status" value="1"/>
</dbReference>
<evidence type="ECO:0000313" key="4">
    <source>
        <dbReference type="Proteomes" id="UP000295497"/>
    </source>
</evidence>
<dbReference type="PROSITE" id="PS50994">
    <property type="entry name" value="INTEGRASE"/>
    <property type="match status" value="1"/>
</dbReference>
<dbReference type="GO" id="GO:0003676">
    <property type="term" value="F:nucleic acid binding"/>
    <property type="evidence" value="ECO:0007669"/>
    <property type="project" value="InterPro"/>
</dbReference>
<proteinExistence type="inferred from homology"/>
<dbReference type="Gene3D" id="3.30.420.10">
    <property type="entry name" value="Ribonuclease H-like superfamily/Ribonuclease H"/>
    <property type="match status" value="1"/>
</dbReference>
<dbReference type="PANTHER" id="PTHR35004:SF7">
    <property type="entry name" value="INTEGRASE PROTEIN"/>
    <property type="match status" value="1"/>
</dbReference>
<dbReference type="EMBL" id="CP012672">
    <property type="protein sequence ID" value="AUX30638.1"/>
    <property type="molecule type" value="Genomic_DNA"/>
</dbReference>
<name>A0A4P2QLE7_SORCE</name>
<organism evidence="3 4">
    <name type="scientific">Sorangium cellulosum</name>
    <name type="common">Polyangium cellulosum</name>
    <dbReference type="NCBI Taxonomy" id="56"/>
    <lineage>
        <taxon>Bacteria</taxon>
        <taxon>Pseudomonadati</taxon>
        <taxon>Myxococcota</taxon>
        <taxon>Polyangia</taxon>
        <taxon>Polyangiales</taxon>
        <taxon>Polyangiaceae</taxon>
        <taxon>Sorangium</taxon>
    </lineage>
</organism>
<dbReference type="InterPro" id="IPR054353">
    <property type="entry name" value="IstA-like_C"/>
</dbReference>
<dbReference type="InterPro" id="IPR012337">
    <property type="entry name" value="RNaseH-like_sf"/>
</dbReference>
<evidence type="ECO:0000259" key="2">
    <source>
        <dbReference type="PROSITE" id="PS50994"/>
    </source>
</evidence>
<dbReference type="InterPro" id="IPR001584">
    <property type="entry name" value="Integrase_cat-core"/>
</dbReference>
<accession>A0A4P2QLE7</accession>
<dbReference type="AlphaFoldDB" id="A0A4P2QLE7"/>
<protein>
    <submittedName>
        <fullName evidence="3">Integrase</fullName>
    </submittedName>
</protein>
<dbReference type="Pfam" id="PF00665">
    <property type="entry name" value="rve"/>
    <property type="match status" value="1"/>
</dbReference>
<comment type="similarity">
    <text evidence="1">Belongs to the transposase IS21/IS408/IS1162 family.</text>
</comment>
<evidence type="ECO:0000313" key="3">
    <source>
        <dbReference type="EMBL" id="AUX30638.1"/>
    </source>
</evidence>
<sequence>MEIRDLDVAPLGSEVQEMIEPDVIRQIRELTARGWGSKRIAAELGVARNTVRRYLRGGAAAEVQVRPRGRCLDEDGRAEAKQLFTGLAEGNAVVVAGELVSRGITVSPRTVQRVVADLRRGQRAADVASVRFETDPGYQMQIDFGQKQVRIAGTFVRVHLLVAVLSHSRRLFVKAFLSERQDDWREGIAEAFRHFGGVPRTMLGDNARSLVLGRERETGSVTFHPAYLAFCRDWDVTPRACGPYRARTKGKTESGVKYVKRNGLAGREFESFAALEAHLVRWMAEADHRIHGTTHEAPLVRFERDERHALRPLPSRPLPVREQRLRRRVADDALVDVDTVRYSVPHQLVRDTVEVVVGEREVRIYRGTELVARHERSFEPHARVTDPSHFDGLWRRPAAPTPPEAPLSALEAMGRSLSDYAAVIEGVAS</sequence>
<reference evidence="3 4" key="1">
    <citation type="submission" date="2015-09" db="EMBL/GenBank/DDBJ databases">
        <title>Sorangium comparison.</title>
        <authorList>
            <person name="Zaburannyi N."/>
            <person name="Bunk B."/>
            <person name="Overmann J."/>
            <person name="Mueller R."/>
        </authorList>
    </citation>
    <scope>NUCLEOTIDE SEQUENCE [LARGE SCALE GENOMIC DNA]</scope>
    <source>
        <strain evidence="3 4">So ce836</strain>
    </source>
</reference>